<accession>A0AAN8N3W8</accession>
<evidence type="ECO:0000313" key="4">
    <source>
        <dbReference type="Proteomes" id="UP001313282"/>
    </source>
</evidence>
<gene>
    <name evidence="3" type="ORF">TWF718_000038</name>
</gene>
<dbReference type="Proteomes" id="UP001313282">
    <property type="component" value="Unassembled WGS sequence"/>
</dbReference>
<reference evidence="3 4" key="1">
    <citation type="submission" date="2019-10" db="EMBL/GenBank/DDBJ databases">
        <authorList>
            <person name="Palmer J.M."/>
        </authorList>
    </citation>
    <scope>NUCLEOTIDE SEQUENCE [LARGE SCALE GENOMIC DNA]</scope>
    <source>
        <strain evidence="3 4">TWF718</strain>
    </source>
</reference>
<sequence length="298" mass="30122">MKSFTKPILFGVLAIGVSANYGNDVPVVSTPCTTATPVAPVPQYQSTSEAPPPVYTNPTTEVTPPSSSAPPASSAPPEVTCPYVYITSCAYLCKGSNAVAYCSGSDVTDTGSGTTCTACPGAPAPPTTEPVYTPPPQTEPSPAPSTTEPAYTPPPVETEPSSVPPATEPAYTPPPQTEPTQAPPTTLSTVPAPSPTPEATCPYSYTPSCAYLCKGGASEVAFCSDVDIPATEEGKTSCSACPGAPVTPPTNGTTPVYTPPAPTNGTTPYPTPTYNSGATVLNIGTAAIFGLICMMFAL</sequence>
<evidence type="ECO:0000256" key="2">
    <source>
        <dbReference type="SAM" id="SignalP"/>
    </source>
</evidence>
<feature type="chain" id="PRO_5042896641" evidence="2">
    <location>
        <begin position="20"/>
        <end position="298"/>
    </location>
</feature>
<organism evidence="3 4">
    <name type="scientific">Orbilia javanica</name>
    <dbReference type="NCBI Taxonomy" id="47235"/>
    <lineage>
        <taxon>Eukaryota</taxon>
        <taxon>Fungi</taxon>
        <taxon>Dikarya</taxon>
        <taxon>Ascomycota</taxon>
        <taxon>Pezizomycotina</taxon>
        <taxon>Orbiliomycetes</taxon>
        <taxon>Orbiliales</taxon>
        <taxon>Orbiliaceae</taxon>
        <taxon>Orbilia</taxon>
    </lineage>
</organism>
<keyword evidence="4" id="KW-1185">Reference proteome</keyword>
<protein>
    <submittedName>
        <fullName evidence="3">Uncharacterized protein</fullName>
    </submittedName>
</protein>
<name>A0AAN8N3W8_9PEZI</name>
<feature type="compositionally biased region" description="Pro residues" evidence="1">
    <location>
        <begin position="125"/>
        <end position="143"/>
    </location>
</feature>
<feature type="region of interest" description="Disordered" evidence="1">
    <location>
        <begin position="125"/>
        <end position="196"/>
    </location>
</feature>
<feature type="region of interest" description="Disordered" evidence="1">
    <location>
        <begin position="40"/>
        <end position="76"/>
    </location>
</feature>
<dbReference type="EMBL" id="JAVHNR010000001">
    <property type="protein sequence ID" value="KAK6355646.1"/>
    <property type="molecule type" value="Genomic_DNA"/>
</dbReference>
<evidence type="ECO:0000256" key="1">
    <source>
        <dbReference type="SAM" id="MobiDB-lite"/>
    </source>
</evidence>
<feature type="compositionally biased region" description="Low complexity" evidence="1">
    <location>
        <begin position="64"/>
        <end position="76"/>
    </location>
</feature>
<keyword evidence="2" id="KW-0732">Signal</keyword>
<proteinExistence type="predicted"/>
<comment type="caution">
    <text evidence="3">The sequence shown here is derived from an EMBL/GenBank/DDBJ whole genome shotgun (WGS) entry which is preliminary data.</text>
</comment>
<feature type="signal peptide" evidence="2">
    <location>
        <begin position="1"/>
        <end position="19"/>
    </location>
</feature>
<evidence type="ECO:0000313" key="3">
    <source>
        <dbReference type="EMBL" id="KAK6355646.1"/>
    </source>
</evidence>
<dbReference type="AlphaFoldDB" id="A0AAN8N3W8"/>
<dbReference type="PRINTS" id="PR01217">
    <property type="entry name" value="PRICHEXTENSN"/>
</dbReference>
<feature type="compositionally biased region" description="Pro residues" evidence="1">
    <location>
        <begin position="151"/>
        <end position="177"/>
    </location>
</feature>